<dbReference type="GO" id="GO:0008046">
    <property type="term" value="F:axon guidance receptor activity"/>
    <property type="evidence" value="ECO:0007669"/>
    <property type="project" value="TreeGrafter"/>
</dbReference>
<dbReference type="InterPro" id="IPR050958">
    <property type="entry name" value="Cell_Adh-Cytoskel_Orgn"/>
</dbReference>
<dbReference type="PANTHER" id="PTHR45080:SF8">
    <property type="entry name" value="IG-LIKE DOMAIN-CONTAINING PROTEIN"/>
    <property type="match status" value="1"/>
</dbReference>
<dbReference type="Pfam" id="PF07679">
    <property type="entry name" value="I-set"/>
    <property type="match status" value="1"/>
</dbReference>
<evidence type="ECO:0000259" key="4">
    <source>
        <dbReference type="PROSITE" id="PS50835"/>
    </source>
</evidence>
<dbReference type="GO" id="GO:0007156">
    <property type="term" value="P:homophilic cell adhesion via plasma membrane adhesion molecules"/>
    <property type="evidence" value="ECO:0007669"/>
    <property type="project" value="TreeGrafter"/>
</dbReference>
<dbReference type="Gene3D" id="2.60.40.10">
    <property type="entry name" value="Immunoglobulins"/>
    <property type="match status" value="1"/>
</dbReference>
<organism evidence="5">
    <name type="scientific">Notodromas monacha</name>
    <dbReference type="NCBI Taxonomy" id="399045"/>
    <lineage>
        <taxon>Eukaryota</taxon>
        <taxon>Metazoa</taxon>
        <taxon>Ecdysozoa</taxon>
        <taxon>Arthropoda</taxon>
        <taxon>Crustacea</taxon>
        <taxon>Oligostraca</taxon>
        <taxon>Ostracoda</taxon>
        <taxon>Podocopa</taxon>
        <taxon>Podocopida</taxon>
        <taxon>Cypridocopina</taxon>
        <taxon>Cypridoidea</taxon>
        <taxon>Cyprididae</taxon>
        <taxon>Notodromas</taxon>
    </lineage>
</organism>
<dbReference type="OrthoDB" id="6374593at2759"/>
<dbReference type="SMART" id="SM00408">
    <property type="entry name" value="IGc2"/>
    <property type="match status" value="1"/>
</dbReference>
<reference evidence="5" key="1">
    <citation type="submission" date="2020-11" db="EMBL/GenBank/DDBJ databases">
        <authorList>
            <person name="Tran Van P."/>
        </authorList>
    </citation>
    <scope>NUCLEOTIDE SEQUENCE</scope>
</reference>
<dbReference type="InterPro" id="IPR003598">
    <property type="entry name" value="Ig_sub2"/>
</dbReference>
<keyword evidence="1" id="KW-0732">Signal</keyword>
<protein>
    <recommendedName>
        <fullName evidence="4">Ig-like domain-containing protein</fullName>
    </recommendedName>
</protein>
<dbReference type="InterPro" id="IPR007110">
    <property type="entry name" value="Ig-like_dom"/>
</dbReference>
<dbReference type="GO" id="GO:0043025">
    <property type="term" value="C:neuronal cell body"/>
    <property type="evidence" value="ECO:0007669"/>
    <property type="project" value="TreeGrafter"/>
</dbReference>
<dbReference type="SUPFAM" id="SSF48726">
    <property type="entry name" value="Immunoglobulin"/>
    <property type="match status" value="1"/>
</dbReference>
<dbReference type="EMBL" id="OA882233">
    <property type="protein sequence ID" value="CAD7274022.1"/>
    <property type="molecule type" value="Genomic_DNA"/>
</dbReference>
<dbReference type="Proteomes" id="UP000678499">
    <property type="component" value="Unassembled WGS sequence"/>
</dbReference>
<evidence type="ECO:0000313" key="6">
    <source>
        <dbReference type="Proteomes" id="UP000678499"/>
    </source>
</evidence>
<dbReference type="InterPro" id="IPR003599">
    <property type="entry name" value="Ig_sub"/>
</dbReference>
<sequence length="210" mass="23441">MKEKRQCGDEARFRTCNEMHCQPEGTLGFPGASANSFLRRSQRENNKTHSSFREDVISARKPLVRGLKDVALVAKEKLRLRCKSRGNPPPQISWFKDGSPITERRGIRIRAKKKRSTLTIRRVASEDAGLYECRASNVLGEAFATARVRVRPKPGPLTSPSVTPKPQTSTAVKLGSTAFPWPEQPCPISSFCLNGGSCIYYQWLGEFACQ</sequence>
<dbReference type="InterPro" id="IPR036179">
    <property type="entry name" value="Ig-like_dom_sf"/>
</dbReference>
<dbReference type="GO" id="GO:0030424">
    <property type="term" value="C:axon"/>
    <property type="evidence" value="ECO:0007669"/>
    <property type="project" value="TreeGrafter"/>
</dbReference>
<dbReference type="InterPro" id="IPR013098">
    <property type="entry name" value="Ig_I-set"/>
</dbReference>
<keyword evidence="6" id="KW-1185">Reference proteome</keyword>
<keyword evidence="3" id="KW-0393">Immunoglobulin domain</keyword>
<accession>A0A7R9BG85</accession>
<feature type="domain" description="Ig-like" evidence="4">
    <location>
        <begin position="62"/>
        <end position="151"/>
    </location>
</feature>
<evidence type="ECO:0000256" key="2">
    <source>
        <dbReference type="ARBA" id="ARBA00023157"/>
    </source>
</evidence>
<dbReference type="SMART" id="SM00409">
    <property type="entry name" value="IG"/>
    <property type="match status" value="1"/>
</dbReference>
<proteinExistence type="predicted"/>
<dbReference type="GO" id="GO:0050808">
    <property type="term" value="P:synapse organization"/>
    <property type="evidence" value="ECO:0007669"/>
    <property type="project" value="TreeGrafter"/>
</dbReference>
<dbReference type="FunFam" id="2.60.40.10:FF:000612">
    <property type="entry name" value="palladin isoform X1"/>
    <property type="match status" value="1"/>
</dbReference>
<gene>
    <name evidence="5" type="ORF">NMOB1V02_LOCUS1880</name>
</gene>
<keyword evidence="2" id="KW-1015">Disulfide bond</keyword>
<evidence type="ECO:0000256" key="3">
    <source>
        <dbReference type="ARBA" id="ARBA00023319"/>
    </source>
</evidence>
<evidence type="ECO:0000313" key="5">
    <source>
        <dbReference type="EMBL" id="CAD7274022.1"/>
    </source>
</evidence>
<dbReference type="EMBL" id="CAJPEX010000196">
    <property type="protein sequence ID" value="CAG0914174.1"/>
    <property type="molecule type" value="Genomic_DNA"/>
</dbReference>
<evidence type="ECO:0000256" key="1">
    <source>
        <dbReference type="ARBA" id="ARBA00022729"/>
    </source>
</evidence>
<dbReference type="CDD" id="cd00096">
    <property type="entry name" value="Ig"/>
    <property type="match status" value="1"/>
</dbReference>
<name>A0A7R9BG85_9CRUS</name>
<dbReference type="AlphaFoldDB" id="A0A7R9BG85"/>
<dbReference type="InterPro" id="IPR013783">
    <property type="entry name" value="Ig-like_fold"/>
</dbReference>
<dbReference type="PROSITE" id="PS50835">
    <property type="entry name" value="IG_LIKE"/>
    <property type="match status" value="1"/>
</dbReference>
<dbReference type="GO" id="GO:0005886">
    <property type="term" value="C:plasma membrane"/>
    <property type="evidence" value="ECO:0007669"/>
    <property type="project" value="TreeGrafter"/>
</dbReference>
<dbReference type="PANTHER" id="PTHR45080">
    <property type="entry name" value="CONTACTIN 5"/>
    <property type="match status" value="1"/>
</dbReference>